<dbReference type="STRING" id="453591.Igni_0238"/>
<evidence type="ECO:0000313" key="2">
    <source>
        <dbReference type="EMBL" id="ABU81422.1"/>
    </source>
</evidence>
<keyword evidence="3" id="KW-1185">Reference proteome</keyword>
<dbReference type="InterPro" id="IPR004843">
    <property type="entry name" value="Calcineurin-like_PHP"/>
</dbReference>
<dbReference type="PhylomeDB" id="A8A920"/>
<dbReference type="GeneID" id="5562034"/>
<dbReference type="eggNOG" id="arCOG01147">
    <property type="taxonomic scope" value="Archaea"/>
</dbReference>
<accession>A8A920</accession>
<organism evidence="2 3">
    <name type="scientific">Ignicoccus hospitalis (strain KIN4/I / DSM 18386 / JCM 14125)</name>
    <dbReference type="NCBI Taxonomy" id="453591"/>
    <lineage>
        <taxon>Archaea</taxon>
        <taxon>Thermoproteota</taxon>
        <taxon>Thermoprotei</taxon>
        <taxon>Desulfurococcales</taxon>
        <taxon>Desulfurococcaceae</taxon>
        <taxon>Ignicoccus</taxon>
    </lineage>
</organism>
<dbReference type="KEGG" id="iho:Igni_0238"/>
<dbReference type="Pfam" id="PF00149">
    <property type="entry name" value="Metallophos"/>
    <property type="match status" value="1"/>
</dbReference>
<evidence type="ECO:0000313" key="3">
    <source>
        <dbReference type="Proteomes" id="UP000000262"/>
    </source>
</evidence>
<dbReference type="AlphaFoldDB" id="A8A920"/>
<evidence type="ECO:0000259" key="1">
    <source>
        <dbReference type="Pfam" id="PF00149"/>
    </source>
</evidence>
<dbReference type="GO" id="GO:0016787">
    <property type="term" value="F:hydrolase activity"/>
    <property type="evidence" value="ECO:0007669"/>
    <property type="project" value="InterPro"/>
</dbReference>
<dbReference type="RefSeq" id="WP_011998274.1">
    <property type="nucleotide sequence ID" value="NC_009776.1"/>
</dbReference>
<gene>
    <name evidence="2" type="ordered locus">Igni_0238</name>
</gene>
<dbReference type="SUPFAM" id="SSF56300">
    <property type="entry name" value="Metallo-dependent phosphatases"/>
    <property type="match status" value="1"/>
</dbReference>
<dbReference type="Proteomes" id="UP000000262">
    <property type="component" value="Chromosome"/>
</dbReference>
<proteinExistence type="predicted"/>
<protein>
    <recommendedName>
        <fullName evidence="1">Calcineurin-like phosphoesterase domain-containing protein</fullName>
    </recommendedName>
</protein>
<dbReference type="OrthoDB" id="15074at2157"/>
<dbReference type="HOGENOM" id="CLU_083277_0_0_2"/>
<dbReference type="InterPro" id="IPR029052">
    <property type="entry name" value="Metallo-depent_PP-like"/>
</dbReference>
<dbReference type="Gene3D" id="3.60.21.10">
    <property type="match status" value="1"/>
</dbReference>
<sequence>MLALAFSDVHSPKYLHLLKADGRYRLTLMAGDLVERSRVENLRPVVEFAKSRSDFIISVFGNEEYREKEEEFREAYPEVRWLDDEYAVMDLGGPCVSVVGSRGSLLRPTSWQRKHLPNIEEEYSKKPEVIRKLIREAKKECPTVIYLSHYAPTWKTLVGEKRSIWPYLGDPRIERVLLEEGVRLAVHGHAHYGRVAYVNLGRLTIYNVALPARGKPTKIAIGVQRKLI</sequence>
<dbReference type="EMBL" id="CP000816">
    <property type="protein sequence ID" value="ABU81422.1"/>
    <property type="molecule type" value="Genomic_DNA"/>
</dbReference>
<reference evidence="2 3" key="1">
    <citation type="journal article" date="2008" name="Genome Biol.">
        <title>A genomic analysis of the archaeal system Ignicoccus hospitalis-Nanoarchaeum equitans.</title>
        <authorList>
            <person name="Podar M."/>
            <person name="Anderson I."/>
            <person name="Makarova K.S."/>
            <person name="Elkins J.G."/>
            <person name="Ivanova N."/>
            <person name="Wall M.A."/>
            <person name="Lykidis A."/>
            <person name="Mavromatis K."/>
            <person name="Sun H."/>
            <person name="Hudson M.E."/>
            <person name="Chen W."/>
            <person name="Deciu C."/>
            <person name="Hutchison D."/>
            <person name="Eads J.R."/>
            <person name="Anderson A."/>
            <person name="Fernandes F."/>
            <person name="Szeto E."/>
            <person name="Lapidus A."/>
            <person name="Kyrpides N.C."/>
            <person name="Saier M.H.Jr."/>
            <person name="Richardson P.M."/>
            <person name="Rachel R."/>
            <person name="Huber H."/>
            <person name="Eisen J.A."/>
            <person name="Koonin E.V."/>
            <person name="Keller M."/>
            <person name="Stetter K.O."/>
        </authorList>
    </citation>
    <scope>NUCLEOTIDE SEQUENCE [LARGE SCALE GENOMIC DNA]</scope>
    <source>
        <strain evidence="3">KIN4/I / DSM 18386 / JCM 14125</strain>
    </source>
</reference>
<name>A8A920_IGNH4</name>
<feature type="domain" description="Calcineurin-like phosphoesterase" evidence="1">
    <location>
        <begin position="4"/>
        <end position="192"/>
    </location>
</feature>